<sequence>MYPRKASLTILPAKHNLRNVILDTRYSTKHLLKYSNNFRQFLLGDALRNVNNIKKDILNLIENDNIIGIIKRNLLSVPENLKNQSAVIIRAWTHQCECVVAQRLRRGQQMFSLYSKLWEERALKEFFRKLKLQITRHGKEFMISAAGITAYNWEANRIPDSELQLHINELEYMQILKDKTINCTECNECRPKSSSKCTHKKNPYGTYDEWTVFVEKQDMIVWRRPHESGNFEYKVYGSYNDVYADDFVNVQIDIRYRRLWDTTAVVLDIVDKDPNPESNGDIIYWEMLWPKFFANRDYVFRRRYML</sequence>
<evidence type="ECO:0000313" key="2">
    <source>
        <dbReference type="EMBL" id="KRT82896.1"/>
    </source>
</evidence>
<dbReference type="OrthoDB" id="1295045at2759"/>
<comment type="caution">
    <text evidence="2">The sequence shown here is derived from an EMBL/GenBank/DDBJ whole genome shotgun (WGS) entry which is preliminary data.</text>
</comment>
<feature type="non-terminal residue" evidence="2">
    <location>
        <position position="306"/>
    </location>
</feature>
<dbReference type="InterPro" id="IPR023393">
    <property type="entry name" value="START-like_dom_sf"/>
</dbReference>
<protein>
    <recommendedName>
        <fullName evidence="1">START domain-containing protein</fullName>
    </recommendedName>
</protein>
<feature type="domain" description="START" evidence="1">
    <location>
        <begin position="210"/>
        <end position="306"/>
    </location>
</feature>
<gene>
    <name evidence="2" type="ORF">AMK59_3283</name>
</gene>
<name>A0A0T6B685_9SCAR</name>
<reference evidence="2 3" key="1">
    <citation type="submission" date="2015-09" db="EMBL/GenBank/DDBJ databases">
        <title>Draft genome of the scarab beetle Oryctes borbonicus.</title>
        <authorList>
            <person name="Meyer J.M."/>
            <person name="Markov G.V."/>
            <person name="Baskaran P."/>
            <person name="Herrmann M."/>
            <person name="Sommer R.J."/>
            <person name="Roedelsperger C."/>
        </authorList>
    </citation>
    <scope>NUCLEOTIDE SEQUENCE [LARGE SCALE GENOMIC DNA]</scope>
    <source>
        <strain evidence="2">OB123</strain>
        <tissue evidence="2">Whole animal</tissue>
    </source>
</reference>
<dbReference type="Gene3D" id="3.30.530.20">
    <property type="match status" value="1"/>
</dbReference>
<evidence type="ECO:0000313" key="3">
    <source>
        <dbReference type="Proteomes" id="UP000051574"/>
    </source>
</evidence>
<dbReference type="GO" id="GO:0008289">
    <property type="term" value="F:lipid binding"/>
    <property type="evidence" value="ECO:0007669"/>
    <property type="project" value="InterPro"/>
</dbReference>
<proteinExistence type="predicted"/>
<dbReference type="InterPro" id="IPR002913">
    <property type="entry name" value="START_lipid-bd_dom"/>
</dbReference>
<dbReference type="Proteomes" id="UP000051574">
    <property type="component" value="Unassembled WGS sequence"/>
</dbReference>
<dbReference type="PANTHER" id="PTHR19308:SF8">
    <property type="entry name" value="STAR-RELATED LIPID TRANSFER PROTEIN 7, MITOCHONDRIAL"/>
    <property type="match status" value="1"/>
</dbReference>
<dbReference type="PANTHER" id="PTHR19308">
    <property type="entry name" value="PHOSPHATIDYLCHOLINE TRANSFER PROTEIN"/>
    <property type="match status" value="1"/>
</dbReference>
<accession>A0A0T6B685</accession>
<organism evidence="2 3">
    <name type="scientific">Oryctes borbonicus</name>
    <dbReference type="NCBI Taxonomy" id="1629725"/>
    <lineage>
        <taxon>Eukaryota</taxon>
        <taxon>Metazoa</taxon>
        <taxon>Ecdysozoa</taxon>
        <taxon>Arthropoda</taxon>
        <taxon>Hexapoda</taxon>
        <taxon>Insecta</taxon>
        <taxon>Pterygota</taxon>
        <taxon>Neoptera</taxon>
        <taxon>Endopterygota</taxon>
        <taxon>Coleoptera</taxon>
        <taxon>Polyphaga</taxon>
        <taxon>Scarabaeiformia</taxon>
        <taxon>Scarabaeidae</taxon>
        <taxon>Dynastinae</taxon>
        <taxon>Oryctes</taxon>
    </lineage>
</organism>
<dbReference type="InterPro" id="IPR051213">
    <property type="entry name" value="START_lipid_transfer"/>
</dbReference>
<evidence type="ECO:0000259" key="1">
    <source>
        <dbReference type="PROSITE" id="PS50848"/>
    </source>
</evidence>
<dbReference type="PROSITE" id="PS50848">
    <property type="entry name" value="START"/>
    <property type="match status" value="1"/>
</dbReference>
<keyword evidence="3" id="KW-1185">Reference proteome</keyword>
<dbReference type="GO" id="GO:0005737">
    <property type="term" value="C:cytoplasm"/>
    <property type="evidence" value="ECO:0007669"/>
    <property type="project" value="UniProtKB-ARBA"/>
</dbReference>
<dbReference type="AlphaFoldDB" id="A0A0T6B685"/>
<dbReference type="SUPFAM" id="SSF55961">
    <property type="entry name" value="Bet v1-like"/>
    <property type="match status" value="1"/>
</dbReference>
<dbReference type="EMBL" id="LJIG01009530">
    <property type="protein sequence ID" value="KRT82896.1"/>
    <property type="molecule type" value="Genomic_DNA"/>
</dbReference>